<feature type="region of interest" description="Disordered" evidence="2">
    <location>
        <begin position="1"/>
        <end position="22"/>
    </location>
</feature>
<keyword evidence="6" id="KW-1185">Reference proteome</keyword>
<dbReference type="STRING" id="1341695.BBOMB_0957"/>
<feature type="transmembrane region" description="Helical" evidence="3">
    <location>
        <begin position="81"/>
        <end position="100"/>
    </location>
</feature>
<dbReference type="EMBL" id="ATLK01000001">
    <property type="protein sequence ID" value="KFF31575.1"/>
    <property type="molecule type" value="Genomic_DNA"/>
</dbReference>
<dbReference type="Proteomes" id="UP000028730">
    <property type="component" value="Unassembled WGS sequence"/>
</dbReference>
<dbReference type="Gene3D" id="2.60.40.1240">
    <property type="match status" value="1"/>
</dbReference>
<evidence type="ECO:0000259" key="4">
    <source>
        <dbReference type="Pfam" id="PF16729"/>
    </source>
</evidence>
<organism evidence="5 6">
    <name type="scientific">Bifidobacterium bombi DSM 19703</name>
    <dbReference type="NCBI Taxonomy" id="1341695"/>
    <lineage>
        <taxon>Bacteria</taxon>
        <taxon>Bacillati</taxon>
        <taxon>Actinomycetota</taxon>
        <taxon>Actinomycetes</taxon>
        <taxon>Bifidobacteriales</taxon>
        <taxon>Bifidobacteriaceae</taxon>
        <taxon>Bifidobacterium</taxon>
    </lineage>
</organism>
<evidence type="ECO:0000313" key="5">
    <source>
        <dbReference type="EMBL" id="KFF31575.1"/>
    </source>
</evidence>
<feature type="region of interest" description="Disordered" evidence="2">
    <location>
        <begin position="107"/>
        <end position="151"/>
    </location>
</feature>
<comment type="caution">
    <text evidence="5">The sequence shown here is derived from an EMBL/GenBank/DDBJ whole genome shotgun (WGS) entry which is preliminary data.</text>
</comment>
<feature type="domain" description="DUF5067" evidence="4">
    <location>
        <begin position="133"/>
        <end position="254"/>
    </location>
</feature>
<keyword evidence="1" id="KW-0732">Signal</keyword>
<name>A0A080N4N9_9BIFI</name>
<feature type="compositionally biased region" description="Low complexity" evidence="2">
    <location>
        <begin position="107"/>
        <end position="126"/>
    </location>
</feature>
<evidence type="ECO:0000256" key="3">
    <source>
        <dbReference type="SAM" id="Phobius"/>
    </source>
</evidence>
<keyword evidence="3" id="KW-1133">Transmembrane helix</keyword>
<sequence length="269" mass="27487">MTQLDTNDVVPGGQLPDGRHSSNPVGNSVCGIIALVLGVLAFILSFIPIVNNFAAIIAVIGVILAVVGLIGVFRGKKKGKALTIIATILNVLAIVITLGMQSGLSKSLNDSTSKSASSSVSAPKDSGSSKDAKKGDGSKSAAKGGAQDTEGDLGHAHVKIVSAARSGNDYNGAPTALVTYQWTNKDTKNTAFSVATHAQAFQNGQALDLAIYTDAPAGYDANSSLAELQPGANGTVTQGYVLKDSSPITVEITDFISTNGAKVSHTYNL</sequence>
<feature type="compositionally biased region" description="Basic and acidic residues" evidence="2">
    <location>
        <begin position="127"/>
        <end position="137"/>
    </location>
</feature>
<dbReference type="RefSeq" id="WP_081867298.1">
    <property type="nucleotide sequence ID" value="NZ_ATLK01000001.1"/>
</dbReference>
<evidence type="ECO:0000313" key="6">
    <source>
        <dbReference type="Proteomes" id="UP000028730"/>
    </source>
</evidence>
<dbReference type="Pfam" id="PF16729">
    <property type="entry name" value="DUF5067"/>
    <property type="match status" value="1"/>
</dbReference>
<proteinExistence type="predicted"/>
<accession>A0A080N4N9</accession>
<evidence type="ECO:0000256" key="2">
    <source>
        <dbReference type="SAM" id="MobiDB-lite"/>
    </source>
</evidence>
<keyword evidence="3" id="KW-0472">Membrane</keyword>
<dbReference type="AlphaFoldDB" id="A0A080N4N9"/>
<dbReference type="InterPro" id="IPR031989">
    <property type="entry name" value="DUF5067"/>
</dbReference>
<gene>
    <name evidence="5" type="ORF">BBOMB_0957</name>
</gene>
<evidence type="ECO:0000256" key="1">
    <source>
        <dbReference type="ARBA" id="ARBA00022729"/>
    </source>
</evidence>
<dbReference type="OrthoDB" id="3240463at2"/>
<dbReference type="eggNOG" id="ENOG5033A46">
    <property type="taxonomic scope" value="Bacteria"/>
</dbReference>
<dbReference type="InterPro" id="IPR029050">
    <property type="entry name" value="Immunoprotect_excell_Ig-like"/>
</dbReference>
<protein>
    <submittedName>
        <fullName evidence="5">Integral membrane protein, putative tetraspanin family</fullName>
    </submittedName>
</protein>
<feature type="transmembrane region" description="Helical" evidence="3">
    <location>
        <begin position="53"/>
        <end position="74"/>
    </location>
</feature>
<feature type="transmembrane region" description="Helical" evidence="3">
    <location>
        <begin position="29"/>
        <end position="47"/>
    </location>
</feature>
<reference evidence="5 6" key="1">
    <citation type="journal article" date="2014" name="Appl. Environ. Microbiol.">
        <title>Genomic encyclopedia of type strains of the genus Bifidobacterium.</title>
        <authorList>
            <person name="Milani C."/>
            <person name="Lugli G.A."/>
            <person name="Duranti S."/>
            <person name="Turroni F."/>
            <person name="Bottacini F."/>
            <person name="Mangifesta M."/>
            <person name="Sanchez B."/>
            <person name="Viappiani A."/>
            <person name="Mancabelli L."/>
            <person name="Taminiau B."/>
            <person name="Delcenserie V."/>
            <person name="Barrangou R."/>
            <person name="Margolles A."/>
            <person name="van Sinderen D."/>
            <person name="Ventura M."/>
        </authorList>
    </citation>
    <scope>NUCLEOTIDE SEQUENCE [LARGE SCALE GENOMIC DNA]</scope>
    <source>
        <strain evidence="5 6">DSM 19703</strain>
    </source>
</reference>
<keyword evidence="3" id="KW-0812">Transmembrane</keyword>